<evidence type="ECO:0000256" key="1">
    <source>
        <dbReference type="SAM" id="MobiDB-lite"/>
    </source>
</evidence>
<keyword evidence="2" id="KW-1133">Transmembrane helix</keyword>
<dbReference type="RefSeq" id="XP_011130772.1">
    <property type="nucleotide sequence ID" value="XM_011132470.1"/>
</dbReference>
<feature type="region of interest" description="Disordered" evidence="1">
    <location>
        <begin position="124"/>
        <end position="176"/>
    </location>
</feature>
<accession>A0A023B5N9</accession>
<feature type="compositionally biased region" description="Low complexity" evidence="1">
    <location>
        <begin position="454"/>
        <end position="479"/>
    </location>
</feature>
<keyword evidence="2" id="KW-0472">Membrane</keyword>
<keyword evidence="2 3" id="KW-0812">Transmembrane</keyword>
<dbReference type="AlphaFoldDB" id="A0A023B5N9"/>
<evidence type="ECO:0000313" key="4">
    <source>
        <dbReference type="Proteomes" id="UP000019763"/>
    </source>
</evidence>
<comment type="caution">
    <text evidence="3">The sequence shown here is derived from an EMBL/GenBank/DDBJ whole genome shotgun (WGS) entry which is preliminary data.</text>
</comment>
<feature type="transmembrane region" description="Helical" evidence="2">
    <location>
        <begin position="44"/>
        <end position="64"/>
    </location>
</feature>
<feature type="compositionally biased region" description="Polar residues" evidence="1">
    <location>
        <begin position="154"/>
        <end position="168"/>
    </location>
</feature>
<feature type="transmembrane region" description="Helical" evidence="2">
    <location>
        <begin position="405"/>
        <end position="426"/>
    </location>
</feature>
<keyword evidence="4" id="KW-1185">Reference proteome</keyword>
<evidence type="ECO:0000256" key="2">
    <source>
        <dbReference type="SAM" id="Phobius"/>
    </source>
</evidence>
<protein>
    <submittedName>
        <fullName evidence="3">Transmembrane protein</fullName>
    </submittedName>
</protein>
<evidence type="ECO:0000313" key="3">
    <source>
        <dbReference type="EMBL" id="EZG61412.1"/>
    </source>
</evidence>
<feature type="compositionally biased region" description="Basic and acidic residues" evidence="1">
    <location>
        <begin position="493"/>
        <end position="503"/>
    </location>
</feature>
<dbReference type="Proteomes" id="UP000019763">
    <property type="component" value="Unassembled WGS sequence"/>
</dbReference>
<organism evidence="3 4">
    <name type="scientific">Gregarina niphandrodes</name>
    <name type="common">Septate eugregarine</name>
    <dbReference type="NCBI Taxonomy" id="110365"/>
    <lineage>
        <taxon>Eukaryota</taxon>
        <taxon>Sar</taxon>
        <taxon>Alveolata</taxon>
        <taxon>Apicomplexa</taxon>
        <taxon>Conoidasida</taxon>
        <taxon>Gregarinasina</taxon>
        <taxon>Eugregarinorida</taxon>
        <taxon>Gregarinidae</taxon>
        <taxon>Gregarina</taxon>
    </lineage>
</organism>
<name>A0A023B5N9_GRENI</name>
<proteinExistence type="predicted"/>
<dbReference type="EMBL" id="AFNH02000668">
    <property type="protein sequence ID" value="EZG61412.1"/>
    <property type="molecule type" value="Genomic_DNA"/>
</dbReference>
<gene>
    <name evidence="3" type="ORF">GNI_089120</name>
</gene>
<dbReference type="GeneID" id="22913185"/>
<reference evidence="3" key="1">
    <citation type="submission" date="2013-12" db="EMBL/GenBank/DDBJ databases">
        <authorList>
            <person name="Omoto C.K."/>
            <person name="Sibley D."/>
            <person name="Venepally P."/>
            <person name="Hadjithomas M."/>
            <person name="Karamycheva S."/>
            <person name="Brunk B."/>
            <person name="Roos D."/>
            <person name="Caler E."/>
            <person name="Lorenzi H."/>
        </authorList>
    </citation>
    <scope>NUCLEOTIDE SEQUENCE</scope>
</reference>
<feature type="region of interest" description="Disordered" evidence="1">
    <location>
        <begin position="436"/>
        <end position="528"/>
    </location>
</feature>
<sequence length="528" mass="55975">MNRSADHLFPRGNARFGSALPFAYLSLGVAYCTVLVELHLYSGVWVLFLAALYGSVCVGWVLGVSQLAQRAISHRGLRMLIAGTFLLFTAGLVQSAVVQYQPLALPRHEHLIISPISPLVSNLPEPGPNLDVGRSPGAAETNHTSGSDRPGPEDTNSPKPRLSADNQRPQPPLKFNMGEAVSGILGMPGLFDQFSFTEDPDRANANHQQPKKLQLLDQGALGLGAGAPEQAALEQGGIVPEQAALEQAGGLIETGGPQPFPAILEDAEAESPVPEYSVVPQVPEIPDVPEVYTEATEHALPAAEVLPGEIVPGFEYVTDDETSVTAATGPSGLLPLDLPAVVEAVYWTQAATQTEVSAAEARDPEVRDTEAVAEVPGAELWTSRRQLLPRRMQLEIARELHIKTMLMLGFLLPWVLVGVWVLAVAFDLDTKCPCAQPERPEEGDPGAELPPAPHLALGGPPLARGGAPLAPGGAPLAQGDQPLVRGEPPPALGHDDERCHEAIELTQSSEASDPEDFLTVVDASNPHP</sequence>
<feature type="transmembrane region" description="Helical" evidence="2">
    <location>
        <begin position="21"/>
        <end position="38"/>
    </location>
</feature>
<dbReference type="VEuPathDB" id="CryptoDB:GNI_089120"/>
<feature type="transmembrane region" description="Helical" evidence="2">
    <location>
        <begin position="76"/>
        <end position="97"/>
    </location>
</feature>